<evidence type="ECO:0000256" key="6">
    <source>
        <dbReference type="SAM" id="Phobius"/>
    </source>
</evidence>
<accession>A0A8S5MIP1</accession>
<dbReference type="EMBL" id="BK014913">
    <property type="protein sequence ID" value="DAD82106.1"/>
    <property type="molecule type" value="Genomic_DNA"/>
</dbReference>
<dbReference type="Gene3D" id="2.10.109.10">
    <property type="entry name" value="Umud Fragment, subunit A"/>
    <property type="match status" value="1"/>
</dbReference>
<evidence type="ECO:0000256" key="4">
    <source>
        <dbReference type="ARBA" id="ARBA00022801"/>
    </source>
</evidence>
<dbReference type="InterPro" id="IPR019758">
    <property type="entry name" value="Pept_S26A_signal_pept_1_CS"/>
</dbReference>
<sequence length="231" mass="26788">MQKKERNEELEYIDDFENIEEPEESEDNREELEEPEEEYSEGGRRRKKGRKSDTKNAASVAGEFLSWVITIVAAVLIAMFLNRFVLINAEIPSGSMENTIMTGDKLIGFRWSYLFSGPERGDIIIFKFPDDESQNYVKRVIGCPGDTVKIEGGKVYVNGELLEEDYLKETWTVATGPYTFEVPEDSYFVMGDNRNNSYDGRYWTNTYVKKSKILGKAIFRYWPLKNFKILN</sequence>
<comment type="catalytic activity">
    <reaction evidence="1">
        <text>Cleavage of hydrophobic, N-terminal signal or leader sequences from secreted and periplasmic proteins.</text>
        <dbReference type="EC" id="3.4.21.89"/>
    </reaction>
</comment>
<feature type="compositionally biased region" description="Acidic residues" evidence="5">
    <location>
        <begin position="10"/>
        <end position="40"/>
    </location>
</feature>
<evidence type="ECO:0000256" key="5">
    <source>
        <dbReference type="SAM" id="MobiDB-lite"/>
    </source>
</evidence>
<evidence type="ECO:0000259" key="7">
    <source>
        <dbReference type="Pfam" id="PF10502"/>
    </source>
</evidence>
<dbReference type="PRINTS" id="PR00727">
    <property type="entry name" value="LEADERPTASE"/>
</dbReference>
<dbReference type="PANTHER" id="PTHR43390:SF1">
    <property type="entry name" value="CHLOROPLAST PROCESSING PEPTIDASE"/>
    <property type="match status" value="1"/>
</dbReference>
<dbReference type="Pfam" id="PF10502">
    <property type="entry name" value="Peptidase_S26"/>
    <property type="match status" value="1"/>
</dbReference>
<name>A0A8S5MIP1_9CAUD</name>
<dbReference type="GO" id="GO:0016020">
    <property type="term" value="C:membrane"/>
    <property type="evidence" value="ECO:0007669"/>
    <property type="project" value="InterPro"/>
</dbReference>
<dbReference type="PROSITE" id="PS00760">
    <property type="entry name" value="SPASE_I_2"/>
    <property type="match status" value="1"/>
</dbReference>
<dbReference type="InterPro" id="IPR000223">
    <property type="entry name" value="Pept_S26A_signal_pept_1"/>
</dbReference>
<dbReference type="GO" id="GO:0009003">
    <property type="term" value="F:signal peptidase activity"/>
    <property type="evidence" value="ECO:0007669"/>
    <property type="project" value="UniProtKB-EC"/>
</dbReference>
<dbReference type="InterPro" id="IPR036286">
    <property type="entry name" value="LexA/Signal_pep-like_sf"/>
</dbReference>
<dbReference type="CDD" id="cd06530">
    <property type="entry name" value="S26_SPase_I"/>
    <property type="match status" value="1"/>
</dbReference>
<reference evidence="8" key="1">
    <citation type="journal article" date="2021" name="Proc. Natl. Acad. Sci. U.S.A.">
        <title>A Catalog of Tens of Thousands of Viruses from Human Metagenomes Reveals Hidden Associations with Chronic Diseases.</title>
        <authorList>
            <person name="Tisza M.J."/>
            <person name="Buck C.B."/>
        </authorList>
    </citation>
    <scope>NUCLEOTIDE SEQUENCE</scope>
    <source>
        <strain evidence="8">CtwQg18</strain>
    </source>
</reference>
<proteinExistence type="inferred from homology"/>
<evidence type="ECO:0000256" key="2">
    <source>
        <dbReference type="ARBA" id="ARBA00009370"/>
    </source>
</evidence>
<dbReference type="EMBL" id="BK014913">
    <property type="protein sequence ID" value="DAD82121.1"/>
    <property type="molecule type" value="Genomic_DNA"/>
</dbReference>
<keyword evidence="6" id="KW-1133">Transmembrane helix</keyword>
<dbReference type="InterPro" id="IPR019757">
    <property type="entry name" value="Pept_S26A_signal_pept_1_Lys-AS"/>
</dbReference>
<organism evidence="8">
    <name type="scientific">Siphoviridae sp. ctwQg18</name>
    <dbReference type="NCBI Taxonomy" id="2826516"/>
    <lineage>
        <taxon>Viruses</taxon>
        <taxon>Duplodnaviria</taxon>
        <taxon>Heunggongvirae</taxon>
        <taxon>Uroviricota</taxon>
        <taxon>Caudoviricetes</taxon>
    </lineage>
</organism>
<dbReference type="InterPro" id="IPR019533">
    <property type="entry name" value="Peptidase_S26"/>
</dbReference>
<feature type="region of interest" description="Disordered" evidence="5">
    <location>
        <begin position="1"/>
        <end position="53"/>
    </location>
</feature>
<dbReference type="NCBIfam" id="TIGR02227">
    <property type="entry name" value="sigpep_I_bact"/>
    <property type="match status" value="1"/>
</dbReference>
<feature type="transmembrane region" description="Helical" evidence="6">
    <location>
        <begin position="64"/>
        <end position="86"/>
    </location>
</feature>
<dbReference type="GO" id="GO:0004252">
    <property type="term" value="F:serine-type endopeptidase activity"/>
    <property type="evidence" value="ECO:0007669"/>
    <property type="project" value="InterPro"/>
</dbReference>
<keyword evidence="6" id="KW-0812">Transmembrane</keyword>
<evidence type="ECO:0000256" key="3">
    <source>
        <dbReference type="ARBA" id="ARBA00013208"/>
    </source>
</evidence>
<dbReference type="PROSITE" id="PS00761">
    <property type="entry name" value="SPASE_I_3"/>
    <property type="match status" value="1"/>
</dbReference>
<feature type="domain" description="Peptidase S26" evidence="7">
    <location>
        <begin position="66"/>
        <end position="222"/>
    </location>
</feature>
<dbReference type="EC" id="3.4.21.89" evidence="3"/>
<dbReference type="SUPFAM" id="SSF51306">
    <property type="entry name" value="LexA/Signal peptidase"/>
    <property type="match status" value="1"/>
</dbReference>
<keyword evidence="6" id="KW-0472">Membrane</keyword>
<comment type="similarity">
    <text evidence="2">Belongs to the peptidase S26 family.</text>
</comment>
<dbReference type="PANTHER" id="PTHR43390">
    <property type="entry name" value="SIGNAL PEPTIDASE I"/>
    <property type="match status" value="1"/>
</dbReference>
<evidence type="ECO:0000313" key="8">
    <source>
        <dbReference type="EMBL" id="DAD82106.1"/>
    </source>
</evidence>
<evidence type="ECO:0000256" key="1">
    <source>
        <dbReference type="ARBA" id="ARBA00000677"/>
    </source>
</evidence>
<dbReference type="GO" id="GO:0006465">
    <property type="term" value="P:signal peptide processing"/>
    <property type="evidence" value="ECO:0007669"/>
    <property type="project" value="InterPro"/>
</dbReference>
<keyword evidence="4" id="KW-0378">Hydrolase</keyword>
<protein>
    <recommendedName>
        <fullName evidence="3">signal peptidase I</fullName>
        <ecNumber evidence="3">3.4.21.89</ecNumber>
    </recommendedName>
</protein>